<reference evidence="15 16" key="1">
    <citation type="journal article" date="2014" name="ISME J.">
        <title>Ecophysiology of Thioploca ingrica as revealed by the complete genome sequence supplemented with proteomic evidence.</title>
        <authorList>
            <person name="Kojima H."/>
            <person name="Ogura Y."/>
            <person name="Yamamoto N."/>
            <person name="Togashi T."/>
            <person name="Mori H."/>
            <person name="Watanabe T."/>
            <person name="Nemoto F."/>
            <person name="Kurokawa K."/>
            <person name="Hayashi T."/>
            <person name="Fukui M."/>
        </authorList>
    </citation>
    <scope>NUCLEOTIDE SEQUENCE [LARGE SCALE GENOMIC DNA]</scope>
</reference>
<evidence type="ECO:0000256" key="10">
    <source>
        <dbReference type="ARBA" id="ARBA00023004"/>
    </source>
</evidence>
<dbReference type="GO" id="GO:0020037">
    <property type="term" value="F:heme binding"/>
    <property type="evidence" value="ECO:0007669"/>
    <property type="project" value="TreeGrafter"/>
</dbReference>
<evidence type="ECO:0000313" key="15">
    <source>
        <dbReference type="EMBL" id="BAP57599.1"/>
    </source>
</evidence>
<dbReference type="InterPro" id="IPR052168">
    <property type="entry name" value="Cytochrome_b561_oxidase"/>
</dbReference>
<evidence type="ECO:0000256" key="4">
    <source>
        <dbReference type="ARBA" id="ARBA00022475"/>
    </source>
</evidence>
<dbReference type="GO" id="GO:0009055">
    <property type="term" value="F:electron transfer activity"/>
    <property type="evidence" value="ECO:0007669"/>
    <property type="project" value="InterPro"/>
</dbReference>
<evidence type="ECO:0000256" key="6">
    <source>
        <dbReference type="ARBA" id="ARBA00022692"/>
    </source>
</evidence>
<dbReference type="GO" id="GO:0022904">
    <property type="term" value="P:respiratory electron transport chain"/>
    <property type="evidence" value="ECO:0007669"/>
    <property type="project" value="InterPro"/>
</dbReference>
<dbReference type="InterPro" id="IPR011577">
    <property type="entry name" value="Cyt_b561_bac/Ni-Hgenase"/>
</dbReference>
<evidence type="ECO:0000256" key="11">
    <source>
        <dbReference type="ARBA" id="ARBA00023136"/>
    </source>
</evidence>
<evidence type="ECO:0000256" key="7">
    <source>
        <dbReference type="ARBA" id="ARBA00022723"/>
    </source>
</evidence>
<name>A0A090AJG7_9GAMM</name>
<sequence length="172" mass="20142">MNMEKYHPTIRIIHWLMFVLFAINFVLGAVMIEFKECCSPWTMYDIHKSTGVLVFLFLLLRVFLRWQTPIPAPLPQIPASNHHFAQSVVYLLYLLMIIVPITGYALSNVHGHQVEFYGLSLPQLFPTRPDWEIITSFLHHYLTYVFLGLFLLHILGVILHQVRGLEILRRIT</sequence>
<dbReference type="Proteomes" id="UP000031623">
    <property type="component" value="Chromosome"/>
</dbReference>
<evidence type="ECO:0000256" key="5">
    <source>
        <dbReference type="ARBA" id="ARBA00022617"/>
    </source>
</evidence>
<keyword evidence="6 13" id="KW-0812">Transmembrane</keyword>
<evidence type="ECO:0000256" key="3">
    <source>
        <dbReference type="ARBA" id="ARBA00022448"/>
    </source>
</evidence>
<dbReference type="AlphaFoldDB" id="A0A090AJG7"/>
<comment type="subcellular location">
    <subcellularLocation>
        <location evidence="2">Cell membrane</location>
        <topology evidence="2">Multi-pass membrane protein</topology>
    </subcellularLocation>
</comment>
<evidence type="ECO:0000256" key="12">
    <source>
        <dbReference type="ARBA" id="ARBA00037975"/>
    </source>
</evidence>
<feature type="transmembrane region" description="Helical" evidence="13">
    <location>
        <begin position="46"/>
        <end position="64"/>
    </location>
</feature>
<comment type="similarity">
    <text evidence="12">Belongs to the cytochrome b561 family.</text>
</comment>
<dbReference type="Gene3D" id="1.20.950.20">
    <property type="entry name" value="Transmembrane di-heme cytochromes, Chain C"/>
    <property type="match status" value="1"/>
</dbReference>
<evidence type="ECO:0000256" key="2">
    <source>
        <dbReference type="ARBA" id="ARBA00004651"/>
    </source>
</evidence>
<dbReference type="GO" id="GO:0046872">
    <property type="term" value="F:metal ion binding"/>
    <property type="evidence" value="ECO:0007669"/>
    <property type="project" value="UniProtKB-KW"/>
</dbReference>
<dbReference type="EMBL" id="AP014633">
    <property type="protein sequence ID" value="BAP57599.1"/>
    <property type="molecule type" value="Genomic_DNA"/>
</dbReference>
<evidence type="ECO:0000256" key="13">
    <source>
        <dbReference type="SAM" id="Phobius"/>
    </source>
</evidence>
<keyword evidence="7" id="KW-0479">Metal-binding</keyword>
<evidence type="ECO:0000313" key="16">
    <source>
        <dbReference type="Proteomes" id="UP000031623"/>
    </source>
</evidence>
<protein>
    <submittedName>
        <fullName evidence="15">Cytochrome b561</fullName>
    </submittedName>
</protein>
<dbReference type="Pfam" id="PF01292">
    <property type="entry name" value="Ni_hydr_CYTB"/>
    <property type="match status" value="1"/>
</dbReference>
<comment type="cofactor">
    <cofactor evidence="1">
        <name>heme b</name>
        <dbReference type="ChEBI" id="CHEBI:60344"/>
    </cofactor>
</comment>
<evidence type="ECO:0000256" key="8">
    <source>
        <dbReference type="ARBA" id="ARBA00022982"/>
    </source>
</evidence>
<feature type="transmembrane region" description="Helical" evidence="13">
    <location>
        <begin position="12"/>
        <end position="34"/>
    </location>
</feature>
<keyword evidence="3" id="KW-0813">Transport</keyword>
<keyword evidence="10" id="KW-0408">Iron</keyword>
<organism evidence="15 16">
    <name type="scientific">Thioploca ingrica</name>
    <dbReference type="NCBI Taxonomy" id="40754"/>
    <lineage>
        <taxon>Bacteria</taxon>
        <taxon>Pseudomonadati</taxon>
        <taxon>Pseudomonadota</taxon>
        <taxon>Gammaproteobacteria</taxon>
        <taxon>Thiotrichales</taxon>
        <taxon>Thiotrichaceae</taxon>
        <taxon>Thioploca</taxon>
    </lineage>
</organism>
<keyword evidence="16" id="KW-1185">Reference proteome</keyword>
<keyword evidence="5" id="KW-0349">Heme</keyword>
<gene>
    <name evidence="15" type="ORF">THII_3302</name>
</gene>
<dbReference type="SUPFAM" id="SSF81342">
    <property type="entry name" value="Transmembrane di-heme cytochromes"/>
    <property type="match status" value="1"/>
</dbReference>
<dbReference type="HOGENOM" id="CLU_095321_4_0_6"/>
<evidence type="ECO:0000256" key="9">
    <source>
        <dbReference type="ARBA" id="ARBA00022989"/>
    </source>
</evidence>
<evidence type="ECO:0000259" key="14">
    <source>
        <dbReference type="Pfam" id="PF01292"/>
    </source>
</evidence>
<keyword evidence="11 13" id="KW-0472">Membrane</keyword>
<evidence type="ECO:0000256" key="1">
    <source>
        <dbReference type="ARBA" id="ARBA00001970"/>
    </source>
</evidence>
<dbReference type="STRING" id="40754.THII_3302"/>
<keyword evidence="4" id="KW-1003">Cell membrane</keyword>
<dbReference type="InterPro" id="IPR016174">
    <property type="entry name" value="Di-haem_cyt_TM"/>
</dbReference>
<keyword evidence="8" id="KW-0249">Electron transport</keyword>
<dbReference type="KEGG" id="tig:THII_3302"/>
<dbReference type="PANTHER" id="PTHR30529:SF1">
    <property type="entry name" value="CYTOCHROME B561 HOMOLOG 2"/>
    <property type="match status" value="1"/>
</dbReference>
<feature type="domain" description="Cytochrome b561 bacterial/Ni-hydrogenase" evidence="14">
    <location>
        <begin position="6"/>
        <end position="171"/>
    </location>
</feature>
<dbReference type="GO" id="GO:0005886">
    <property type="term" value="C:plasma membrane"/>
    <property type="evidence" value="ECO:0007669"/>
    <property type="project" value="UniProtKB-SubCell"/>
</dbReference>
<proteinExistence type="inferred from homology"/>
<dbReference type="OrthoDB" id="1247465at2"/>
<keyword evidence="9 13" id="KW-1133">Transmembrane helix</keyword>
<dbReference type="PANTHER" id="PTHR30529">
    <property type="entry name" value="CYTOCHROME B561"/>
    <property type="match status" value="1"/>
</dbReference>
<feature type="transmembrane region" description="Helical" evidence="13">
    <location>
        <begin position="84"/>
        <end position="106"/>
    </location>
</feature>
<feature type="transmembrane region" description="Helical" evidence="13">
    <location>
        <begin position="141"/>
        <end position="160"/>
    </location>
</feature>
<accession>A0A090AJG7</accession>